<evidence type="ECO:0000313" key="2">
    <source>
        <dbReference type="Proteomes" id="UP000605148"/>
    </source>
</evidence>
<dbReference type="Gene3D" id="1.10.10.10">
    <property type="entry name" value="Winged helix-like DNA-binding domain superfamily/Winged helix DNA-binding domain"/>
    <property type="match status" value="1"/>
</dbReference>
<gene>
    <name evidence="1" type="ORF">GCM10011316_29560</name>
</gene>
<dbReference type="InterPro" id="IPR036388">
    <property type="entry name" value="WH-like_DNA-bd_sf"/>
</dbReference>
<name>A0A916TL87_9HYPH</name>
<dbReference type="Proteomes" id="UP000605148">
    <property type="component" value="Unassembled WGS sequence"/>
</dbReference>
<proteinExistence type="predicted"/>
<sequence length="48" mass="5549">MGLSAVYVNRVLRQLREGGMVTFRDGFVAFDNYHQLADFAQFDPSYMD</sequence>
<reference evidence="1" key="1">
    <citation type="journal article" date="2014" name="Int. J. Syst. Evol. Microbiol.">
        <title>Complete genome sequence of Corynebacterium casei LMG S-19264T (=DSM 44701T), isolated from a smear-ripened cheese.</title>
        <authorList>
            <consortium name="US DOE Joint Genome Institute (JGI-PGF)"/>
            <person name="Walter F."/>
            <person name="Albersmeier A."/>
            <person name="Kalinowski J."/>
            <person name="Ruckert C."/>
        </authorList>
    </citation>
    <scope>NUCLEOTIDE SEQUENCE</scope>
    <source>
        <strain evidence="1">CGMCC 1.12426</strain>
    </source>
</reference>
<dbReference type="SUPFAM" id="SSF46785">
    <property type="entry name" value="Winged helix' DNA-binding domain"/>
    <property type="match status" value="1"/>
</dbReference>
<dbReference type="EMBL" id="BMFA01000009">
    <property type="protein sequence ID" value="GGB55594.1"/>
    <property type="molecule type" value="Genomic_DNA"/>
</dbReference>
<accession>A0A916TL87</accession>
<evidence type="ECO:0000313" key="1">
    <source>
        <dbReference type="EMBL" id="GGB55594.1"/>
    </source>
</evidence>
<dbReference type="InterPro" id="IPR036390">
    <property type="entry name" value="WH_DNA-bd_sf"/>
</dbReference>
<organism evidence="1 2">
    <name type="scientific">Roseibium aquae</name>
    <dbReference type="NCBI Taxonomy" id="1323746"/>
    <lineage>
        <taxon>Bacteria</taxon>
        <taxon>Pseudomonadati</taxon>
        <taxon>Pseudomonadota</taxon>
        <taxon>Alphaproteobacteria</taxon>
        <taxon>Hyphomicrobiales</taxon>
        <taxon>Stappiaceae</taxon>
        <taxon>Roseibium</taxon>
    </lineage>
</organism>
<dbReference type="AlphaFoldDB" id="A0A916TL87"/>
<evidence type="ECO:0008006" key="3">
    <source>
        <dbReference type="Google" id="ProtNLM"/>
    </source>
</evidence>
<comment type="caution">
    <text evidence="1">The sequence shown here is derived from an EMBL/GenBank/DDBJ whole genome shotgun (WGS) entry which is preliminary data.</text>
</comment>
<dbReference type="RefSeq" id="WP_244299258.1">
    <property type="nucleotide sequence ID" value="NZ_BMFA01000009.1"/>
</dbReference>
<keyword evidence="2" id="KW-1185">Reference proteome</keyword>
<reference evidence="1" key="2">
    <citation type="submission" date="2020-09" db="EMBL/GenBank/DDBJ databases">
        <authorList>
            <person name="Sun Q."/>
            <person name="Zhou Y."/>
        </authorList>
    </citation>
    <scope>NUCLEOTIDE SEQUENCE</scope>
    <source>
        <strain evidence="1">CGMCC 1.12426</strain>
    </source>
</reference>
<protein>
    <recommendedName>
        <fullName evidence="3">Crp-like helix-turn-helix protein</fullName>
    </recommendedName>
</protein>